<feature type="domain" description="Peptidase S26" evidence="3">
    <location>
        <begin position="35"/>
        <end position="168"/>
    </location>
</feature>
<keyword evidence="2" id="KW-1133">Transmembrane helix</keyword>
<feature type="transmembrane region" description="Helical" evidence="2">
    <location>
        <begin position="6"/>
        <end position="24"/>
    </location>
</feature>
<dbReference type="GO" id="GO:0006465">
    <property type="term" value="P:signal peptide processing"/>
    <property type="evidence" value="ECO:0007669"/>
    <property type="project" value="InterPro"/>
</dbReference>
<keyword evidence="2" id="KW-0378">Hydrolase</keyword>
<dbReference type="GO" id="GO:0016020">
    <property type="term" value="C:membrane"/>
    <property type="evidence" value="ECO:0007669"/>
    <property type="project" value="UniProtKB-SubCell"/>
</dbReference>
<dbReference type="Pfam" id="PF10502">
    <property type="entry name" value="Peptidase_S26"/>
    <property type="match status" value="1"/>
</dbReference>
<dbReference type="AlphaFoldDB" id="A0A1F5J8I7"/>
<dbReference type="Proteomes" id="UP000177042">
    <property type="component" value="Unassembled WGS sequence"/>
</dbReference>
<comment type="subcellular location">
    <subcellularLocation>
        <location evidence="2">Membrane</location>
        <topology evidence="2">Single-pass type II membrane protein</topology>
    </subcellularLocation>
</comment>
<accession>A0A1F5J8I7</accession>
<sequence>MLYLSFIIKLVMIAGIFIKILLLINQVTLVVTKKIWILGFIIVAILLSFFFSISKVSGTSMEPNIKNGTMAIFFKNSFFGQNFNRGNIVLYQKPDGSDYIGRIVALPKESIRFDKGNFYINNNVQKYKVEEEYLAPDSKTYDNTEDGNSLDWISVGEYKYLILPDKRNGKFNIENQLINKSNIRGDVLTHG</sequence>
<dbReference type="PANTHER" id="PTHR43390">
    <property type="entry name" value="SIGNAL PEPTIDASE I"/>
    <property type="match status" value="1"/>
</dbReference>
<dbReference type="CDD" id="cd06530">
    <property type="entry name" value="S26_SPase_I"/>
    <property type="match status" value="1"/>
</dbReference>
<keyword evidence="2" id="KW-0645">Protease</keyword>
<feature type="transmembrane region" description="Helical" evidence="2">
    <location>
        <begin position="36"/>
        <end position="54"/>
    </location>
</feature>
<comment type="caution">
    <text evidence="4">The sequence shown here is derived from an EMBL/GenBank/DDBJ whole genome shotgun (WGS) entry which is preliminary data.</text>
</comment>
<dbReference type="Gene3D" id="2.10.109.10">
    <property type="entry name" value="Umud Fragment, subunit A"/>
    <property type="match status" value="1"/>
</dbReference>
<comment type="catalytic activity">
    <reaction evidence="2">
        <text>Cleavage of hydrophobic, N-terminal signal or leader sequences from secreted and periplasmic proteins.</text>
        <dbReference type="EC" id="3.4.21.89"/>
    </reaction>
</comment>
<dbReference type="PANTHER" id="PTHR43390:SF1">
    <property type="entry name" value="CHLOROPLAST PROCESSING PEPTIDASE"/>
    <property type="match status" value="1"/>
</dbReference>
<evidence type="ECO:0000313" key="5">
    <source>
        <dbReference type="Proteomes" id="UP000177042"/>
    </source>
</evidence>
<comment type="similarity">
    <text evidence="1 2">Belongs to the peptidase S26 family.</text>
</comment>
<name>A0A1F5J8I7_9BACT</name>
<dbReference type="GO" id="GO:0009003">
    <property type="term" value="F:signal peptidase activity"/>
    <property type="evidence" value="ECO:0007669"/>
    <property type="project" value="UniProtKB-EC"/>
</dbReference>
<organism evidence="4 5">
    <name type="scientific">Candidatus Daviesbacteria bacterium RIFCSPHIGHO2_02_FULL_39_12</name>
    <dbReference type="NCBI Taxonomy" id="1797770"/>
    <lineage>
        <taxon>Bacteria</taxon>
        <taxon>Candidatus Daviesiibacteriota</taxon>
    </lineage>
</organism>
<dbReference type="InterPro" id="IPR000223">
    <property type="entry name" value="Pept_S26A_signal_pept_1"/>
</dbReference>
<dbReference type="PRINTS" id="PR00727">
    <property type="entry name" value="LEADERPTASE"/>
</dbReference>
<evidence type="ECO:0000259" key="3">
    <source>
        <dbReference type="Pfam" id="PF10502"/>
    </source>
</evidence>
<evidence type="ECO:0000313" key="4">
    <source>
        <dbReference type="EMBL" id="OGE24947.1"/>
    </source>
</evidence>
<dbReference type="NCBIfam" id="TIGR02227">
    <property type="entry name" value="sigpep_I_bact"/>
    <property type="match status" value="1"/>
</dbReference>
<dbReference type="EMBL" id="MFCX01000036">
    <property type="protein sequence ID" value="OGE24947.1"/>
    <property type="molecule type" value="Genomic_DNA"/>
</dbReference>
<keyword evidence="2" id="KW-0812">Transmembrane</keyword>
<gene>
    <name evidence="4" type="ORF">A3C26_00375</name>
</gene>
<dbReference type="InterPro" id="IPR019533">
    <property type="entry name" value="Peptidase_S26"/>
</dbReference>
<evidence type="ECO:0000256" key="1">
    <source>
        <dbReference type="ARBA" id="ARBA00009370"/>
    </source>
</evidence>
<proteinExistence type="inferred from homology"/>
<dbReference type="EC" id="3.4.21.89" evidence="2"/>
<keyword evidence="2" id="KW-0472">Membrane</keyword>
<dbReference type="SUPFAM" id="SSF51306">
    <property type="entry name" value="LexA/Signal peptidase"/>
    <property type="match status" value="1"/>
</dbReference>
<dbReference type="GO" id="GO:0004252">
    <property type="term" value="F:serine-type endopeptidase activity"/>
    <property type="evidence" value="ECO:0007669"/>
    <property type="project" value="InterPro"/>
</dbReference>
<dbReference type="InterPro" id="IPR036286">
    <property type="entry name" value="LexA/Signal_pep-like_sf"/>
</dbReference>
<comment type="caution">
    <text evidence="2">Lacks conserved residue(s) required for the propagation of feature annotation.</text>
</comment>
<protein>
    <recommendedName>
        <fullName evidence="2">Signal peptidase I</fullName>
        <ecNumber evidence="2">3.4.21.89</ecNumber>
    </recommendedName>
</protein>
<evidence type="ECO:0000256" key="2">
    <source>
        <dbReference type="RuleBase" id="RU362042"/>
    </source>
</evidence>
<reference evidence="4 5" key="1">
    <citation type="journal article" date="2016" name="Nat. Commun.">
        <title>Thousands of microbial genomes shed light on interconnected biogeochemical processes in an aquifer system.</title>
        <authorList>
            <person name="Anantharaman K."/>
            <person name="Brown C.T."/>
            <person name="Hug L.A."/>
            <person name="Sharon I."/>
            <person name="Castelle C.J."/>
            <person name="Probst A.J."/>
            <person name="Thomas B.C."/>
            <person name="Singh A."/>
            <person name="Wilkins M.J."/>
            <person name="Karaoz U."/>
            <person name="Brodie E.L."/>
            <person name="Williams K.H."/>
            <person name="Hubbard S.S."/>
            <person name="Banfield J.F."/>
        </authorList>
    </citation>
    <scope>NUCLEOTIDE SEQUENCE [LARGE SCALE GENOMIC DNA]</scope>
</reference>